<comment type="caution">
    <text evidence="2">The sequence shown here is derived from an EMBL/GenBank/DDBJ whole genome shotgun (WGS) entry which is preliminary data.</text>
</comment>
<proteinExistence type="predicted"/>
<feature type="domain" description="N-acetyltransferase" evidence="1">
    <location>
        <begin position="4"/>
        <end position="156"/>
    </location>
</feature>
<dbReference type="Proteomes" id="UP001199816">
    <property type="component" value="Unassembled WGS sequence"/>
</dbReference>
<dbReference type="SUPFAM" id="SSF55729">
    <property type="entry name" value="Acyl-CoA N-acyltransferases (Nat)"/>
    <property type="match status" value="1"/>
</dbReference>
<gene>
    <name evidence="2" type="ORF">LQ567_10880</name>
</gene>
<evidence type="ECO:0000259" key="1">
    <source>
        <dbReference type="PROSITE" id="PS51186"/>
    </source>
</evidence>
<dbReference type="Gene3D" id="3.40.630.30">
    <property type="match status" value="1"/>
</dbReference>
<protein>
    <submittedName>
        <fullName evidence="2">GNAT family N-acetyltransferase</fullName>
    </submittedName>
</protein>
<dbReference type="Pfam" id="PF00583">
    <property type="entry name" value="Acetyltransf_1"/>
    <property type="match status" value="1"/>
</dbReference>
<evidence type="ECO:0000313" key="3">
    <source>
        <dbReference type="Proteomes" id="UP001199816"/>
    </source>
</evidence>
<sequence>MNSIAFKIVQPDDQQSLKLIAGWYFSEWQIPAEHTQERLMTMVAGKIPFQVLLLLNGTPVATGGIYEHVGLLDHVPHLKIYKNWLALVYTLPSERGRGYGAALCNYIHGHCRNLGLEKIHLFTHTAEALYTRLGWMALERMVMGNRNIVVMEKALFR</sequence>
<dbReference type="PROSITE" id="PS51186">
    <property type="entry name" value="GNAT"/>
    <property type="match status" value="1"/>
</dbReference>
<dbReference type="InterPro" id="IPR016181">
    <property type="entry name" value="Acyl_CoA_acyltransferase"/>
</dbReference>
<dbReference type="InterPro" id="IPR000182">
    <property type="entry name" value="GNAT_dom"/>
</dbReference>
<keyword evidence="3" id="KW-1185">Reference proteome</keyword>
<organism evidence="2 3">
    <name type="scientific">Niabella pedocola</name>
    <dbReference type="NCBI Taxonomy" id="1752077"/>
    <lineage>
        <taxon>Bacteria</taxon>
        <taxon>Pseudomonadati</taxon>
        <taxon>Bacteroidota</taxon>
        <taxon>Chitinophagia</taxon>
        <taxon>Chitinophagales</taxon>
        <taxon>Chitinophagaceae</taxon>
        <taxon>Niabella</taxon>
    </lineage>
</organism>
<name>A0ABS8PQZ3_9BACT</name>
<reference evidence="2 3" key="1">
    <citation type="submission" date="2021-11" db="EMBL/GenBank/DDBJ databases">
        <title>Genomic of Niabella pedocola.</title>
        <authorList>
            <person name="Wu T."/>
        </authorList>
    </citation>
    <scope>NUCLEOTIDE SEQUENCE [LARGE SCALE GENOMIC DNA]</scope>
    <source>
        <strain evidence="2 3">JCM 31011</strain>
    </source>
</reference>
<accession>A0ABS8PQZ3</accession>
<dbReference type="RefSeq" id="WP_231004529.1">
    <property type="nucleotide sequence ID" value="NZ_JAJNEC010000005.1"/>
</dbReference>
<dbReference type="CDD" id="cd04301">
    <property type="entry name" value="NAT_SF"/>
    <property type="match status" value="1"/>
</dbReference>
<dbReference type="EMBL" id="JAJNEC010000005">
    <property type="protein sequence ID" value="MCD2423265.1"/>
    <property type="molecule type" value="Genomic_DNA"/>
</dbReference>
<evidence type="ECO:0000313" key="2">
    <source>
        <dbReference type="EMBL" id="MCD2423265.1"/>
    </source>
</evidence>